<sequence>MALALLGSHSPPPCSRSNSVHIVGKTSWATSIPNPSARRLNRTDGDIGLDDLDLFRNDVDEAWKTLDNIAALGLTLENDEEDTSRPEDLPRFSLDDYDHGSGKGEETPSPLAKPFHKWMRNLHRRAHRPRIRHTHSLNEPFPEYSFDVASVNHDGHRKSSSGSSFGFVTAVRSATVSLASASVITRPRRHTARSSFHAKTDHSSRGSMSAPRFSEDSMCFERASIADSGVTERLLQRRRILEELINTEESYIGDIKFLMNVYVTILASLPTPHHGLRSSINRNLTDIVELHEEILGELHRVVPNSEYTQPERIPATPNPPPSRGHHRWRSLNSVPEDKGGSSWLQNVPSVIAEPAVAAEVAHIFGKRMNRFFVYEEYGAKYEMMIKDVAATHRTLPQWETYQKGLEALAASLGAVNYHLDHSKKSLTIGDLLVKVGLLAYYDLRLPADEKKPIQRICRYPLLFAELLKYTPVCDCPNSHMEIDNVLIRLREATAEINRATDDPGMKVTLEQTWMLQDRLVFPGQRLDAASKTAIRSFGQVRLCGALHVCWQTREGVNGHYMVSLLYKDCLCLATAGKVDQIYTIQACIGLDSIRVEEVDNGRGLQCHTAPFSWKLVFECDHQLYEVIMTACSPKEELEWRARLSRPDACERYAQAESDFYSSISLNIKSLGTVFGKPGTIARRLSIHRATTIGPKSPLCQVILKNTTTMKDPSSANPTSPINRSQSLLTTNARIPVLAPSRADRARLEALLGDVWSRKVLPFPGITARSRSEHLVRSSASTMMRKLSVASITNSFAKRSVSTASLQRANDDELPHVHDFADSRVKTNREMSTPSLSGADSVDESQQRRLPMIRDATERSSSASASCLVRSGNRSSSTVVRLNSSKLDADGGEDGRFSTPALRTTSANSVRQPRQTPPSPKSSSPCSTERSTVYARPENTNSVQESLNNARCNSKRSRVSAINRGLKASGIRSLFR</sequence>
<comment type="caution">
    <text evidence="3">The sequence shown here is derived from an EMBL/GenBank/DDBJ whole genome shotgun (WGS) entry which is preliminary data.</text>
</comment>
<feature type="region of interest" description="Disordered" evidence="1">
    <location>
        <begin position="306"/>
        <end position="331"/>
    </location>
</feature>
<feature type="region of interest" description="Disordered" evidence="1">
    <location>
        <begin position="79"/>
        <end position="113"/>
    </location>
</feature>
<accession>A0AAI8VB24</accession>
<dbReference type="PANTHER" id="PTHR12673:SF159">
    <property type="entry name" value="LD03170P"/>
    <property type="match status" value="1"/>
</dbReference>
<evidence type="ECO:0000256" key="1">
    <source>
        <dbReference type="SAM" id="MobiDB-lite"/>
    </source>
</evidence>
<feature type="compositionally biased region" description="Basic and acidic residues" evidence="1">
    <location>
        <begin position="808"/>
        <end position="828"/>
    </location>
</feature>
<dbReference type="InterPro" id="IPR035899">
    <property type="entry name" value="DBL_dom_sf"/>
</dbReference>
<gene>
    <name evidence="3" type="ORF">KHLLAP_LOCUS2167</name>
</gene>
<proteinExistence type="predicted"/>
<dbReference type="PROSITE" id="PS50010">
    <property type="entry name" value="DH_2"/>
    <property type="match status" value="1"/>
</dbReference>
<dbReference type="SMART" id="SM00325">
    <property type="entry name" value="RhoGEF"/>
    <property type="match status" value="1"/>
</dbReference>
<feature type="domain" description="DH" evidence="2">
    <location>
        <begin position="236"/>
        <end position="499"/>
    </location>
</feature>
<feature type="compositionally biased region" description="Basic and acidic residues" evidence="1">
    <location>
        <begin position="886"/>
        <end position="895"/>
    </location>
</feature>
<dbReference type="Pfam" id="PF00621">
    <property type="entry name" value="RhoGEF"/>
    <property type="match status" value="1"/>
</dbReference>
<protein>
    <submittedName>
        <fullName evidence="3">Uu.00g045520.m01.CDS01</fullName>
    </submittedName>
</protein>
<evidence type="ECO:0000313" key="3">
    <source>
        <dbReference type="EMBL" id="CAJ2501699.1"/>
    </source>
</evidence>
<dbReference type="AlphaFoldDB" id="A0AAI8VB24"/>
<evidence type="ECO:0000313" key="4">
    <source>
        <dbReference type="Proteomes" id="UP001295740"/>
    </source>
</evidence>
<feature type="compositionally biased region" description="Polar residues" evidence="1">
    <location>
        <begin position="871"/>
        <end position="885"/>
    </location>
</feature>
<feature type="compositionally biased region" description="Basic and acidic residues" evidence="1">
    <location>
        <begin position="83"/>
        <end position="106"/>
    </location>
</feature>
<keyword evidence="4" id="KW-1185">Reference proteome</keyword>
<organism evidence="3 4">
    <name type="scientific">Anthostomella pinea</name>
    <dbReference type="NCBI Taxonomy" id="933095"/>
    <lineage>
        <taxon>Eukaryota</taxon>
        <taxon>Fungi</taxon>
        <taxon>Dikarya</taxon>
        <taxon>Ascomycota</taxon>
        <taxon>Pezizomycotina</taxon>
        <taxon>Sordariomycetes</taxon>
        <taxon>Xylariomycetidae</taxon>
        <taxon>Xylariales</taxon>
        <taxon>Xylariaceae</taxon>
        <taxon>Anthostomella</taxon>
    </lineage>
</organism>
<dbReference type="EMBL" id="CAUWAG010000003">
    <property type="protein sequence ID" value="CAJ2501699.1"/>
    <property type="molecule type" value="Genomic_DNA"/>
</dbReference>
<feature type="region of interest" description="Disordered" evidence="1">
    <location>
        <begin position="806"/>
        <end position="943"/>
    </location>
</feature>
<dbReference type="PANTHER" id="PTHR12673">
    <property type="entry name" value="FACIOGENITAL DYSPLASIA PROTEIN"/>
    <property type="match status" value="1"/>
</dbReference>
<feature type="compositionally biased region" description="Low complexity" evidence="1">
    <location>
        <begin position="920"/>
        <end position="931"/>
    </location>
</feature>
<dbReference type="InterPro" id="IPR000219">
    <property type="entry name" value="DH_dom"/>
</dbReference>
<feature type="region of interest" description="Disordered" evidence="1">
    <location>
        <begin position="189"/>
        <end position="212"/>
    </location>
</feature>
<evidence type="ECO:0000259" key="2">
    <source>
        <dbReference type="PROSITE" id="PS50010"/>
    </source>
</evidence>
<dbReference type="SUPFAM" id="SSF48065">
    <property type="entry name" value="DBL homology domain (DH-domain)"/>
    <property type="match status" value="1"/>
</dbReference>
<name>A0AAI8VB24_9PEZI</name>
<dbReference type="GO" id="GO:0005085">
    <property type="term" value="F:guanyl-nucleotide exchange factor activity"/>
    <property type="evidence" value="ECO:0007669"/>
    <property type="project" value="InterPro"/>
</dbReference>
<reference evidence="3" key="1">
    <citation type="submission" date="2023-10" db="EMBL/GenBank/DDBJ databases">
        <authorList>
            <person name="Hackl T."/>
        </authorList>
    </citation>
    <scope>NUCLEOTIDE SEQUENCE</scope>
</reference>
<feature type="compositionally biased region" description="Polar residues" evidence="1">
    <location>
        <begin position="900"/>
        <end position="909"/>
    </location>
</feature>
<dbReference type="Gene3D" id="1.20.900.10">
    <property type="entry name" value="Dbl homology (DH) domain"/>
    <property type="match status" value="1"/>
</dbReference>
<dbReference type="InterPro" id="IPR051092">
    <property type="entry name" value="FYVE_RhoGEF_PH"/>
</dbReference>
<dbReference type="GO" id="GO:0005737">
    <property type="term" value="C:cytoplasm"/>
    <property type="evidence" value="ECO:0007669"/>
    <property type="project" value="TreeGrafter"/>
</dbReference>
<dbReference type="Proteomes" id="UP001295740">
    <property type="component" value="Unassembled WGS sequence"/>
</dbReference>